<evidence type="ECO:0000313" key="2">
    <source>
        <dbReference type="EMBL" id="MDV7136886.1"/>
    </source>
</evidence>
<dbReference type="Pfam" id="PF20373">
    <property type="entry name" value="DUF6668"/>
    <property type="match status" value="1"/>
</dbReference>
<keyword evidence="3" id="KW-1185">Reference proteome</keyword>
<dbReference type="EMBL" id="JAWLUM010000006">
    <property type="protein sequence ID" value="MDV7136886.1"/>
    <property type="molecule type" value="Genomic_DNA"/>
</dbReference>
<name>A0ABU4F3W9_WILMA</name>
<dbReference type="RefSeq" id="WP_317714827.1">
    <property type="nucleotide sequence ID" value="NZ_JAWLUM010000006.1"/>
</dbReference>
<evidence type="ECO:0000256" key="1">
    <source>
        <dbReference type="SAM" id="MobiDB-lite"/>
    </source>
</evidence>
<dbReference type="Proteomes" id="UP001185792">
    <property type="component" value="Unassembled WGS sequence"/>
</dbReference>
<reference evidence="2 3" key="1">
    <citation type="submission" date="2023-10" db="EMBL/GenBank/DDBJ databases">
        <title>Development of a sustainable strategy for remediation of hydrocarbon-contaminated territories based on the waste exchange concept.</title>
        <authorList>
            <person name="Krivoruchko A."/>
        </authorList>
    </citation>
    <scope>NUCLEOTIDE SEQUENCE [LARGE SCALE GENOMIC DNA]</scope>
    <source>
        <strain evidence="2 3">IEGM 1236</strain>
    </source>
</reference>
<proteinExistence type="predicted"/>
<dbReference type="InterPro" id="IPR046609">
    <property type="entry name" value="DUF6668"/>
</dbReference>
<protein>
    <submittedName>
        <fullName evidence="2">DUF6668 family protein</fullName>
    </submittedName>
</protein>
<accession>A0ABU4F3W9</accession>
<organism evidence="2 3">
    <name type="scientific">Williamsia marianensis</name>
    <dbReference type="NCBI Taxonomy" id="85044"/>
    <lineage>
        <taxon>Bacteria</taxon>
        <taxon>Bacillati</taxon>
        <taxon>Actinomycetota</taxon>
        <taxon>Actinomycetes</taxon>
        <taxon>Mycobacteriales</taxon>
        <taxon>Nocardiaceae</taxon>
        <taxon>Williamsia</taxon>
    </lineage>
</organism>
<sequence>MSAAYDHYPTEQPATTPGTVTWRRDPLPVTGPYPPLFAVMGAHGFAGTTTLAQMWAPAADTGTSWPAHRATTQLVIVAARATIAGIRAAANVLRAAERGDIPDGVQVCGLVVVAARPGNCPKEITRYANTVSELVPHRYNVDWCEPLMCAPEPHRLPVWTPPRPGDLPPPKKAQFPDVVPKQIAAVGQQICTDLLNDHKP</sequence>
<feature type="region of interest" description="Disordered" evidence="1">
    <location>
        <begin position="1"/>
        <end position="25"/>
    </location>
</feature>
<comment type="caution">
    <text evidence="2">The sequence shown here is derived from an EMBL/GenBank/DDBJ whole genome shotgun (WGS) entry which is preliminary data.</text>
</comment>
<gene>
    <name evidence="2" type="ORF">R4198_24615</name>
</gene>
<evidence type="ECO:0000313" key="3">
    <source>
        <dbReference type="Proteomes" id="UP001185792"/>
    </source>
</evidence>